<dbReference type="RefSeq" id="WP_091437816.1">
    <property type="nucleotide sequence ID" value="NZ_FMTP01000002.1"/>
</dbReference>
<organism evidence="1 2">
    <name type="scientific">Ancylobacter rudongensis</name>
    <dbReference type="NCBI Taxonomy" id="177413"/>
    <lineage>
        <taxon>Bacteria</taxon>
        <taxon>Pseudomonadati</taxon>
        <taxon>Pseudomonadota</taxon>
        <taxon>Alphaproteobacteria</taxon>
        <taxon>Hyphomicrobiales</taxon>
        <taxon>Xanthobacteraceae</taxon>
        <taxon>Ancylobacter</taxon>
    </lineage>
</organism>
<evidence type="ECO:0000313" key="2">
    <source>
        <dbReference type="Proteomes" id="UP000198889"/>
    </source>
</evidence>
<dbReference type="STRING" id="177413.SAMN05660859_1656"/>
<dbReference type="Proteomes" id="UP000198889">
    <property type="component" value="Unassembled WGS sequence"/>
</dbReference>
<keyword evidence="2" id="KW-1185">Reference proteome</keyword>
<reference evidence="2" key="1">
    <citation type="submission" date="2016-10" db="EMBL/GenBank/DDBJ databases">
        <authorList>
            <person name="Varghese N."/>
            <person name="Submissions S."/>
        </authorList>
    </citation>
    <scope>NUCLEOTIDE SEQUENCE [LARGE SCALE GENOMIC DNA]</scope>
    <source>
        <strain evidence="2">CGMCC 1.1761</strain>
    </source>
</reference>
<dbReference type="AlphaFoldDB" id="A0A1G4RJF2"/>
<dbReference type="EMBL" id="FMTP01000002">
    <property type="protein sequence ID" value="SCW56309.1"/>
    <property type="molecule type" value="Genomic_DNA"/>
</dbReference>
<accession>A0A1G4RJF2</accession>
<sequence>MSATIAMKDVLAAMDALRASLARHEAKVLQVEHSLYWEVPLEEMDVSLDAYPENLDVGDLEDDMSHIREFYFAEPWPEMYAEKLAAILRYIGTLELGKPADD</sequence>
<name>A0A1G4RJF2_9HYPH</name>
<gene>
    <name evidence="1" type="ORF">SAMN05660859_1656</name>
</gene>
<proteinExistence type="predicted"/>
<evidence type="ECO:0000313" key="1">
    <source>
        <dbReference type="EMBL" id="SCW56309.1"/>
    </source>
</evidence>
<protein>
    <submittedName>
        <fullName evidence="1">Uncharacterized protein</fullName>
    </submittedName>
</protein>